<accession>A0AAD4DRS0</accession>
<comment type="caution">
    <text evidence="1">The sequence shown here is derived from an EMBL/GenBank/DDBJ whole genome shotgun (WGS) entry which is preliminary data.</text>
</comment>
<protein>
    <recommendedName>
        <fullName evidence="3">F-box domain-containing protein</fullName>
    </recommendedName>
</protein>
<dbReference type="GeneID" id="64662758"/>
<evidence type="ECO:0000313" key="1">
    <source>
        <dbReference type="EMBL" id="KAG1891845.1"/>
    </source>
</evidence>
<sequence length="410" mass="45888">MSPVMLHLPHEIERAIFQLAAGVHSTSHLLSYLLVAERVRHWIEEVMYRTVIFTSEAQACRFIKSQPVASAKVKSLCLGSTLHVVTAVDVMELCSHIDDLALWILPEGDTPGVPARLLNALNRLPKLLQLSIRVSTVFCKTAVPFLPSMPLFKKITHLELLEGWVLWSFPVGIHYLTQLTHLSLRVVTHQTAPASLCMILMDCVYLRVLILCIIEGVDDVEKWLKDEGFDDPRIVVTTMTPHHSWVNSKLGLDDGSLWQHRDNILKHRNPSAGEEKGDNLTSLTPTFQALNLGTPVPSLNMSASSKITEFKINHPPTFDGDRDKSKSFMLSCNAYIDINSEIYKTDTQKVIFISSFMNEGNARSWKEEFLADAQFIDSTGQKKGYGTLKEFNESFDKAFGPIDPSGTALA</sequence>
<evidence type="ECO:0000313" key="2">
    <source>
        <dbReference type="Proteomes" id="UP001195769"/>
    </source>
</evidence>
<dbReference type="AlphaFoldDB" id="A0AAD4DRS0"/>
<dbReference type="Proteomes" id="UP001195769">
    <property type="component" value="Unassembled WGS sequence"/>
</dbReference>
<evidence type="ECO:0008006" key="3">
    <source>
        <dbReference type="Google" id="ProtNLM"/>
    </source>
</evidence>
<dbReference type="SUPFAM" id="SSF52047">
    <property type="entry name" value="RNI-like"/>
    <property type="match status" value="1"/>
</dbReference>
<gene>
    <name evidence="1" type="ORF">F5891DRAFT_1197291</name>
</gene>
<reference evidence="1" key="1">
    <citation type="journal article" date="2020" name="New Phytol.">
        <title>Comparative genomics reveals dynamic genome evolution in host specialist ectomycorrhizal fungi.</title>
        <authorList>
            <person name="Lofgren L.A."/>
            <person name="Nguyen N.H."/>
            <person name="Vilgalys R."/>
            <person name="Ruytinx J."/>
            <person name="Liao H.L."/>
            <person name="Branco S."/>
            <person name="Kuo A."/>
            <person name="LaButti K."/>
            <person name="Lipzen A."/>
            <person name="Andreopoulos W."/>
            <person name="Pangilinan J."/>
            <person name="Riley R."/>
            <person name="Hundley H."/>
            <person name="Na H."/>
            <person name="Barry K."/>
            <person name="Grigoriev I.V."/>
            <person name="Stajich J.E."/>
            <person name="Kennedy P.G."/>
        </authorList>
    </citation>
    <scope>NUCLEOTIDE SEQUENCE</scope>
    <source>
        <strain evidence="1">FC203</strain>
    </source>
</reference>
<organism evidence="1 2">
    <name type="scientific">Suillus fuscotomentosus</name>
    <dbReference type="NCBI Taxonomy" id="1912939"/>
    <lineage>
        <taxon>Eukaryota</taxon>
        <taxon>Fungi</taxon>
        <taxon>Dikarya</taxon>
        <taxon>Basidiomycota</taxon>
        <taxon>Agaricomycotina</taxon>
        <taxon>Agaricomycetes</taxon>
        <taxon>Agaricomycetidae</taxon>
        <taxon>Boletales</taxon>
        <taxon>Suillineae</taxon>
        <taxon>Suillaceae</taxon>
        <taxon>Suillus</taxon>
    </lineage>
</organism>
<keyword evidence="2" id="KW-1185">Reference proteome</keyword>
<dbReference type="EMBL" id="JABBWK010000119">
    <property type="protein sequence ID" value="KAG1891845.1"/>
    <property type="molecule type" value="Genomic_DNA"/>
</dbReference>
<proteinExistence type="predicted"/>
<name>A0AAD4DRS0_9AGAM</name>
<dbReference type="RefSeq" id="XP_041218321.1">
    <property type="nucleotide sequence ID" value="XM_041368460.1"/>
</dbReference>